<dbReference type="KEGG" id="buo:BRPE64_CCDS02580"/>
<feature type="transmembrane region" description="Helical" evidence="1">
    <location>
        <begin position="146"/>
        <end position="167"/>
    </location>
</feature>
<dbReference type="STRING" id="758793.BRPE64_CCDS02580"/>
<dbReference type="AlphaFoldDB" id="R4X1V2"/>
<reference evidence="2 3" key="1">
    <citation type="journal article" date="2013" name="Genome Announc.">
        <title>Complete Genome Sequence of Burkholderia sp. Strain RPE64, Bacterial Symbiont of the Bean Bug Riptortus pedestris.</title>
        <authorList>
            <person name="Shibata T.F."/>
            <person name="Maeda T."/>
            <person name="Nikoh N."/>
            <person name="Yamaguchi K."/>
            <person name="Oshima K."/>
            <person name="Hattori M."/>
            <person name="Nishiyama T."/>
            <person name="Hasebe M."/>
            <person name="Fukatsu T."/>
            <person name="Kikuchi Y."/>
            <person name="Shigenobu S."/>
        </authorList>
    </citation>
    <scope>NUCLEOTIDE SEQUENCE [LARGE SCALE GENOMIC DNA]</scope>
</reference>
<accession>R4X1V2</accession>
<dbReference type="Pfam" id="PF03988">
    <property type="entry name" value="DUF347"/>
    <property type="match status" value="4"/>
</dbReference>
<dbReference type="Proteomes" id="UP000013966">
    <property type="component" value="Chromosome 3"/>
</dbReference>
<dbReference type="OrthoDB" id="9794709at2"/>
<reference evidence="2 3" key="2">
    <citation type="journal article" date="2018" name="Int. J. Syst. Evol. Microbiol.">
        <title>Burkholderia insecticola sp. nov., a gut symbiotic bacterium of the bean bug Riptortus pedestris.</title>
        <authorList>
            <person name="Takeshita K."/>
            <person name="Tamaki H."/>
            <person name="Ohbayashi T."/>
            <person name="Meng X.-Y."/>
            <person name="Sone T."/>
            <person name="Mitani Y."/>
            <person name="Peeters C."/>
            <person name="Kikuchi Y."/>
            <person name="Vandamme P."/>
        </authorList>
    </citation>
    <scope>NUCLEOTIDE SEQUENCE [LARGE SCALE GENOMIC DNA]</scope>
    <source>
        <strain evidence="2">RPE64</strain>
    </source>
</reference>
<feature type="transmembrane region" description="Helical" evidence="1">
    <location>
        <begin position="204"/>
        <end position="224"/>
    </location>
</feature>
<proteinExistence type="predicted"/>
<sequence length="267" mass="28940">MKEGFLMSREFTLSDHASKVPPITLAFWIVKIAATTLGETGGDWVSMSLHLGYLIGSAIFALLFAGLVMAQVKAQRYHAFLYWATIVATTTLGTTLADFADRSLGIGYPGGVSIVAACLIVSLAVWYRVEGSVSVNSVETPRVEWFYWVTILFSQTLGTALGDWVAGNDRGGMGLGYETGALIFGGLLALVAVLYFFDALSRTLLFWAAFVLTRPLGATLGDFFDKPVAEGGLAVSRLSASLILSAFMLVCLTWMTFTDMRQRKALR</sequence>
<dbReference type="EMBL" id="AP013060">
    <property type="protein sequence ID" value="BAN26341.1"/>
    <property type="molecule type" value="Genomic_DNA"/>
</dbReference>
<feature type="transmembrane region" description="Helical" evidence="1">
    <location>
        <begin position="106"/>
        <end position="126"/>
    </location>
</feature>
<keyword evidence="1" id="KW-0472">Membrane</keyword>
<dbReference type="HOGENOM" id="CLU_070268_0_0_4"/>
<dbReference type="PATRIC" id="fig|758793.3.peg.4581"/>
<keyword evidence="1" id="KW-1133">Transmembrane helix</keyword>
<feature type="transmembrane region" description="Helical" evidence="1">
    <location>
        <begin position="50"/>
        <end position="68"/>
    </location>
</feature>
<keyword evidence="1" id="KW-0812">Transmembrane</keyword>
<organism evidence="2 3">
    <name type="scientific">Caballeronia insecticola</name>
    <dbReference type="NCBI Taxonomy" id="758793"/>
    <lineage>
        <taxon>Bacteria</taxon>
        <taxon>Pseudomonadati</taxon>
        <taxon>Pseudomonadota</taxon>
        <taxon>Betaproteobacteria</taxon>
        <taxon>Burkholderiales</taxon>
        <taxon>Burkholderiaceae</taxon>
        <taxon>Caballeronia</taxon>
    </lineage>
</organism>
<evidence type="ECO:0000313" key="2">
    <source>
        <dbReference type="EMBL" id="BAN26341.1"/>
    </source>
</evidence>
<evidence type="ECO:0000313" key="3">
    <source>
        <dbReference type="Proteomes" id="UP000013966"/>
    </source>
</evidence>
<keyword evidence="3" id="KW-1185">Reference proteome</keyword>
<feature type="transmembrane region" description="Helical" evidence="1">
    <location>
        <begin position="80"/>
        <end position="100"/>
    </location>
</feature>
<evidence type="ECO:0000256" key="1">
    <source>
        <dbReference type="SAM" id="Phobius"/>
    </source>
</evidence>
<gene>
    <name evidence="2" type="ORF">BRPE64_CCDS02580</name>
</gene>
<dbReference type="InterPro" id="IPR007136">
    <property type="entry name" value="DUF347"/>
</dbReference>
<feature type="transmembrane region" description="Helical" evidence="1">
    <location>
        <begin position="236"/>
        <end position="257"/>
    </location>
</feature>
<feature type="transmembrane region" description="Helical" evidence="1">
    <location>
        <begin position="179"/>
        <end position="197"/>
    </location>
</feature>
<protein>
    <submittedName>
        <fullName evidence="2">Putative membrane protein</fullName>
    </submittedName>
</protein>
<name>R4X1V2_9BURK</name>